<reference evidence="1 2" key="1">
    <citation type="submission" date="2019-02" db="EMBL/GenBank/DDBJ databases">
        <title>Corallincola luteus sp. nov., a marine bacterium isolated from surface sediment of Bohai Sea in China.</title>
        <authorList>
            <person name="Ren Q."/>
        </authorList>
    </citation>
    <scope>NUCLEOTIDE SEQUENCE [LARGE SCALE GENOMIC DNA]</scope>
    <source>
        <strain evidence="1 2">DASS28</strain>
    </source>
</reference>
<evidence type="ECO:0000313" key="1">
    <source>
        <dbReference type="EMBL" id="TCI02431.1"/>
    </source>
</evidence>
<proteinExistence type="predicted"/>
<sequence length="151" mass="16852">MKLDMQWASVRPVLVMLLLGALLFAVPAAQLHDSQSRTVSTATFDITDVSANDRESPDPVKTVSVERSNVAQTNTRRLFTDFSDEDFATPEYYLAHEWTLPPVAELAIGYQQTAPPNLDWCLTNVSPTSRISGWKESNLSFRLNHPIPSFA</sequence>
<dbReference type="EMBL" id="SJXE01000007">
    <property type="protein sequence ID" value="TCI02431.1"/>
    <property type="molecule type" value="Genomic_DNA"/>
</dbReference>
<name>A0ABY2ALQ1_9GAMM</name>
<comment type="caution">
    <text evidence="1">The sequence shown here is derived from an EMBL/GenBank/DDBJ whole genome shotgun (WGS) entry which is preliminary data.</text>
</comment>
<evidence type="ECO:0000313" key="2">
    <source>
        <dbReference type="Proteomes" id="UP000292554"/>
    </source>
</evidence>
<accession>A0ABY2ALQ1</accession>
<gene>
    <name evidence="1" type="ORF">EZV61_13825</name>
</gene>
<protein>
    <submittedName>
        <fullName evidence="1">Uncharacterized protein</fullName>
    </submittedName>
</protein>
<dbReference type="Proteomes" id="UP000292554">
    <property type="component" value="Unassembled WGS sequence"/>
</dbReference>
<organism evidence="1 2">
    <name type="scientific">Corallincola luteus</name>
    <dbReference type="NCBI Taxonomy" id="1775177"/>
    <lineage>
        <taxon>Bacteria</taxon>
        <taxon>Pseudomonadati</taxon>
        <taxon>Pseudomonadota</taxon>
        <taxon>Gammaproteobacteria</taxon>
        <taxon>Alteromonadales</taxon>
        <taxon>Psychromonadaceae</taxon>
        <taxon>Corallincola</taxon>
    </lineage>
</organism>
<keyword evidence="2" id="KW-1185">Reference proteome</keyword>